<dbReference type="HAMAP" id="MF_00244">
    <property type="entry name" value="NaMN_adenylyltr"/>
    <property type="match status" value="1"/>
</dbReference>
<dbReference type="EMBL" id="JAVDVW010000001">
    <property type="protein sequence ID" value="MDR7099261.1"/>
    <property type="molecule type" value="Genomic_DNA"/>
</dbReference>
<evidence type="ECO:0000313" key="14">
    <source>
        <dbReference type="Proteomes" id="UP001267878"/>
    </source>
</evidence>
<dbReference type="InterPro" id="IPR014729">
    <property type="entry name" value="Rossmann-like_a/b/a_fold"/>
</dbReference>
<evidence type="ECO:0000256" key="9">
    <source>
        <dbReference type="ARBA" id="ARBA00023027"/>
    </source>
</evidence>
<evidence type="ECO:0000256" key="2">
    <source>
        <dbReference type="ARBA" id="ARBA00005019"/>
    </source>
</evidence>
<proteinExistence type="inferred from homology"/>
<name>A0ABU1VP46_9GAMM</name>
<evidence type="ECO:0000256" key="8">
    <source>
        <dbReference type="ARBA" id="ARBA00022840"/>
    </source>
</evidence>
<keyword evidence="5 11" id="KW-0808">Transferase</keyword>
<dbReference type="Gene3D" id="3.40.50.620">
    <property type="entry name" value="HUPs"/>
    <property type="match status" value="1"/>
</dbReference>
<keyword evidence="14" id="KW-1185">Reference proteome</keyword>
<dbReference type="CDD" id="cd02165">
    <property type="entry name" value="NMNAT"/>
    <property type="match status" value="1"/>
</dbReference>
<comment type="catalytic activity">
    <reaction evidence="10 11">
        <text>nicotinate beta-D-ribonucleotide + ATP + H(+) = deamido-NAD(+) + diphosphate</text>
        <dbReference type="Rhea" id="RHEA:22860"/>
        <dbReference type="ChEBI" id="CHEBI:15378"/>
        <dbReference type="ChEBI" id="CHEBI:30616"/>
        <dbReference type="ChEBI" id="CHEBI:33019"/>
        <dbReference type="ChEBI" id="CHEBI:57502"/>
        <dbReference type="ChEBI" id="CHEBI:58437"/>
        <dbReference type="EC" id="2.7.7.18"/>
    </reaction>
</comment>
<evidence type="ECO:0000313" key="13">
    <source>
        <dbReference type="EMBL" id="MDR7099261.1"/>
    </source>
</evidence>
<dbReference type="NCBIfam" id="TIGR00482">
    <property type="entry name" value="nicotinate (nicotinamide) nucleotide adenylyltransferase"/>
    <property type="match status" value="1"/>
</dbReference>
<evidence type="ECO:0000256" key="6">
    <source>
        <dbReference type="ARBA" id="ARBA00022695"/>
    </source>
</evidence>
<evidence type="ECO:0000256" key="10">
    <source>
        <dbReference type="ARBA" id="ARBA00048721"/>
    </source>
</evidence>
<gene>
    <name evidence="11" type="primary">nadD</name>
    <name evidence="13" type="ORF">J2X04_001608</name>
</gene>
<keyword evidence="4 11" id="KW-0662">Pyridine nucleotide biosynthesis</keyword>
<dbReference type="NCBIfam" id="TIGR00125">
    <property type="entry name" value="cyt_tran_rel"/>
    <property type="match status" value="1"/>
</dbReference>
<keyword evidence="9 11" id="KW-0520">NAD</keyword>
<reference evidence="13 14" key="1">
    <citation type="submission" date="2023-07" db="EMBL/GenBank/DDBJ databases">
        <title>Sorghum-associated microbial communities from plants grown in Nebraska, USA.</title>
        <authorList>
            <person name="Schachtman D."/>
        </authorList>
    </citation>
    <scope>NUCLEOTIDE SEQUENCE [LARGE SCALE GENOMIC DNA]</scope>
    <source>
        <strain evidence="13 14">BE187</strain>
    </source>
</reference>
<evidence type="ECO:0000256" key="5">
    <source>
        <dbReference type="ARBA" id="ARBA00022679"/>
    </source>
</evidence>
<evidence type="ECO:0000256" key="1">
    <source>
        <dbReference type="ARBA" id="ARBA00002324"/>
    </source>
</evidence>
<dbReference type="GO" id="GO:0004515">
    <property type="term" value="F:nicotinate-nucleotide adenylyltransferase activity"/>
    <property type="evidence" value="ECO:0007669"/>
    <property type="project" value="UniProtKB-EC"/>
</dbReference>
<comment type="caution">
    <text evidence="13">The sequence shown here is derived from an EMBL/GenBank/DDBJ whole genome shotgun (WGS) entry which is preliminary data.</text>
</comment>
<dbReference type="SUPFAM" id="SSF52374">
    <property type="entry name" value="Nucleotidylyl transferase"/>
    <property type="match status" value="1"/>
</dbReference>
<evidence type="ECO:0000256" key="11">
    <source>
        <dbReference type="HAMAP-Rule" id="MF_00244"/>
    </source>
</evidence>
<organism evidence="13 14">
    <name type="scientific">Agrilutibacter niabensis</name>
    <dbReference type="NCBI Taxonomy" id="380628"/>
    <lineage>
        <taxon>Bacteria</taxon>
        <taxon>Pseudomonadati</taxon>
        <taxon>Pseudomonadota</taxon>
        <taxon>Gammaproteobacteria</taxon>
        <taxon>Lysobacterales</taxon>
        <taxon>Lysobacteraceae</taxon>
        <taxon>Agrilutibacter</taxon>
    </lineage>
</organism>
<dbReference type="InterPro" id="IPR005248">
    <property type="entry name" value="NadD/NMNAT"/>
</dbReference>
<dbReference type="InterPro" id="IPR004821">
    <property type="entry name" value="Cyt_trans-like"/>
</dbReference>
<evidence type="ECO:0000256" key="3">
    <source>
        <dbReference type="ARBA" id="ARBA00009014"/>
    </source>
</evidence>
<feature type="domain" description="Cytidyltransferase-like" evidence="12">
    <location>
        <begin position="7"/>
        <end position="194"/>
    </location>
</feature>
<dbReference type="Pfam" id="PF01467">
    <property type="entry name" value="CTP_transf_like"/>
    <property type="match status" value="1"/>
</dbReference>
<comment type="pathway">
    <text evidence="2 11">Cofactor biosynthesis; NAD(+) biosynthesis; deamido-NAD(+) from nicotinate D-ribonucleotide: step 1/1.</text>
</comment>
<dbReference type="PANTHER" id="PTHR39321:SF3">
    <property type="entry name" value="PHOSPHOPANTETHEINE ADENYLYLTRANSFERASE"/>
    <property type="match status" value="1"/>
</dbReference>
<comment type="similarity">
    <text evidence="3 11">Belongs to the NadD family.</text>
</comment>
<evidence type="ECO:0000256" key="4">
    <source>
        <dbReference type="ARBA" id="ARBA00022642"/>
    </source>
</evidence>
<dbReference type="Proteomes" id="UP001267878">
    <property type="component" value="Unassembled WGS sequence"/>
</dbReference>
<sequence>MTMMICYGGTFDPVHNGHLAVARAARDAMQAHGPVQVFLLPAADPPHKGPTHADAAQRARMLDLAIAGEPGLKVDRRELRRAGPSYTIDTLLELRAEAGRELPIAWLVGGDSLNQLHTWHRWQELFEHAHILAVQRPGSHIDAGALGRAAPQVAAEVASRWRPLDALRSAPAGGLAVLPLQELRPESSTELRRRIAAGDAWQGWTPPSVASYIVRHHLYSTARQNSGSL</sequence>
<evidence type="ECO:0000256" key="7">
    <source>
        <dbReference type="ARBA" id="ARBA00022741"/>
    </source>
</evidence>
<keyword evidence="8 11" id="KW-0067">ATP-binding</keyword>
<accession>A0ABU1VP46</accession>
<dbReference type="EC" id="2.7.7.18" evidence="11"/>
<protein>
    <recommendedName>
        <fullName evidence="11">Probable nicotinate-nucleotide adenylyltransferase</fullName>
        <ecNumber evidence="11">2.7.7.18</ecNumber>
    </recommendedName>
    <alternativeName>
        <fullName evidence="11">Deamido-NAD(+) diphosphorylase</fullName>
    </alternativeName>
    <alternativeName>
        <fullName evidence="11">Deamido-NAD(+) pyrophosphorylase</fullName>
    </alternativeName>
    <alternativeName>
        <fullName evidence="11">Nicotinate mononucleotide adenylyltransferase</fullName>
        <shortName evidence="11">NaMN adenylyltransferase</shortName>
    </alternativeName>
</protein>
<keyword evidence="7 11" id="KW-0547">Nucleotide-binding</keyword>
<dbReference type="NCBIfam" id="NF000839">
    <property type="entry name" value="PRK00071.1-1"/>
    <property type="match status" value="1"/>
</dbReference>
<dbReference type="PANTHER" id="PTHR39321">
    <property type="entry name" value="NICOTINATE-NUCLEOTIDE ADENYLYLTRANSFERASE-RELATED"/>
    <property type="match status" value="1"/>
</dbReference>
<comment type="function">
    <text evidence="1 11">Catalyzes the reversible adenylation of nicotinate mononucleotide (NaMN) to nicotinic acid adenine dinucleotide (NaAD).</text>
</comment>
<evidence type="ECO:0000259" key="12">
    <source>
        <dbReference type="Pfam" id="PF01467"/>
    </source>
</evidence>
<keyword evidence="6 11" id="KW-0548">Nucleotidyltransferase</keyword>